<comment type="caution">
    <text evidence="1">The sequence shown here is derived from an EMBL/GenBank/DDBJ whole genome shotgun (WGS) entry which is preliminary data.</text>
</comment>
<protein>
    <submittedName>
        <fullName evidence="1">Uncharacterized protein</fullName>
    </submittedName>
</protein>
<dbReference type="AlphaFoldDB" id="A0A635JAT2"/>
<gene>
    <name evidence="1" type="ORF">B4V94_22080</name>
</gene>
<organism evidence="1">
    <name type="scientific">Salmonella diarizonae</name>
    <dbReference type="NCBI Taxonomy" id="59204"/>
    <lineage>
        <taxon>Bacteria</taxon>
        <taxon>Pseudomonadati</taxon>
        <taxon>Pseudomonadota</taxon>
        <taxon>Gammaproteobacteria</taxon>
        <taxon>Enterobacterales</taxon>
        <taxon>Enterobacteriaceae</taxon>
        <taxon>Salmonella</taxon>
    </lineage>
</organism>
<reference evidence="1" key="1">
    <citation type="submission" date="2018-07" db="EMBL/GenBank/DDBJ databases">
        <authorList>
            <consortium name="PulseNet: The National Subtyping Network for Foodborne Disease Surveillance"/>
            <person name="Tarr C.L."/>
            <person name="Trees E."/>
            <person name="Katz L.S."/>
            <person name="Carleton-Romer H.A."/>
            <person name="Stroika S."/>
            <person name="Kucerova Z."/>
            <person name="Roache K.F."/>
            <person name="Sabol A.L."/>
            <person name="Besser J."/>
            <person name="Gerner-Smidt P."/>
        </authorList>
    </citation>
    <scope>NUCLEOTIDE SEQUENCE</scope>
    <source>
        <strain evidence="1">PNUSAS008615</strain>
    </source>
</reference>
<dbReference type="EMBL" id="AAMIRF010000048">
    <property type="protein sequence ID" value="EDH7458061.1"/>
    <property type="molecule type" value="Genomic_DNA"/>
</dbReference>
<dbReference type="Pfam" id="PF20390">
    <property type="entry name" value="DUF6685"/>
    <property type="match status" value="1"/>
</dbReference>
<accession>A0A635JAT2</accession>
<dbReference type="InterPro" id="IPR046507">
    <property type="entry name" value="DUF6685"/>
</dbReference>
<evidence type="ECO:0000313" key="1">
    <source>
        <dbReference type="EMBL" id="EDH7458061.1"/>
    </source>
</evidence>
<proteinExistence type="predicted"/>
<name>A0A635JAT2_SALDZ</name>
<sequence>MEKFKKIYQKTISFLYKNTTLYKKDLLYGFCTQPVLLYKPTADYRTILNLNDIFYKDAMLSWNDNLNKILTKLITVNRIHNAAFDFSKIQSLTSSKSFGGEYNGCIDGTWFPDLFSWGRGMYPAENLKAQTEDDWMNNIKHIEFEGFRRTSPIRITYYEWLDRYLASNCGGSHHAAMVVYQSIRDKFKYFREADIDICSIDHNAVTDLENNYYSFFAFDEVSQHVNSTEIYTYKLFHQFLGHYVSDNVITLPVHHYYKKIKMFFIPKNNLKMESEDFIRFLDLAHRAKRVILLNEYLKSPVTYHTEPYIHSLNNIYLGDPVREYRR</sequence>